<dbReference type="InterPro" id="IPR058240">
    <property type="entry name" value="rSAM_sf"/>
</dbReference>
<dbReference type="SFLD" id="SFLDG01067">
    <property type="entry name" value="SPASM/twitch_domain_containing"/>
    <property type="match status" value="1"/>
</dbReference>
<dbReference type="InterPro" id="IPR012840">
    <property type="entry name" value="NrdG2"/>
</dbReference>
<evidence type="ECO:0000256" key="2">
    <source>
        <dbReference type="ARBA" id="ARBA00009777"/>
    </source>
</evidence>
<dbReference type="NCBIfam" id="TIGR02495">
    <property type="entry name" value="NrdG2"/>
    <property type="match status" value="1"/>
</dbReference>
<name>A0ABU9UBD3_9SPIR</name>
<dbReference type="InterPro" id="IPR001989">
    <property type="entry name" value="Radical_activat_CS"/>
</dbReference>
<dbReference type="Pfam" id="PF04055">
    <property type="entry name" value="Radical_SAM"/>
    <property type="match status" value="1"/>
</dbReference>
<evidence type="ECO:0000256" key="1">
    <source>
        <dbReference type="ARBA" id="ARBA00001966"/>
    </source>
</evidence>
<dbReference type="PANTHER" id="PTHR30352">
    <property type="entry name" value="PYRUVATE FORMATE-LYASE-ACTIVATING ENZYME"/>
    <property type="match status" value="1"/>
</dbReference>
<comment type="similarity">
    <text evidence="2">Belongs to the organic radical-activating enzymes family.</text>
</comment>
<reference evidence="10 11" key="1">
    <citation type="submission" date="2024-03" db="EMBL/GenBank/DDBJ databases">
        <title>Ignisphaera cupida sp. nov., a hyperthermophilic hydrolytic archaeon from a hot spring of Kamchatka, and proposal of Ignisphaeraceae fam. nov.</title>
        <authorList>
            <person name="Podosokorskaya O.A."/>
            <person name="Elcheninov A.G."/>
            <person name="Maltseva A.I."/>
            <person name="Zayulina K.S."/>
            <person name="Novikov A."/>
            <person name="Merkel A.Y."/>
        </authorList>
    </citation>
    <scope>NUCLEOTIDE SEQUENCE [LARGE SCALE GENOMIC DNA]</scope>
    <source>
        <strain evidence="10 11">38H-sp</strain>
    </source>
</reference>
<evidence type="ECO:0000256" key="3">
    <source>
        <dbReference type="ARBA" id="ARBA00022485"/>
    </source>
</evidence>
<evidence type="ECO:0000256" key="7">
    <source>
        <dbReference type="ARBA" id="ARBA00023004"/>
    </source>
</evidence>
<accession>A0ABU9UBD3</accession>
<keyword evidence="7" id="KW-0408">Iron</keyword>
<dbReference type="Gene3D" id="3.20.20.70">
    <property type="entry name" value="Aldolase class I"/>
    <property type="match status" value="1"/>
</dbReference>
<keyword evidence="6" id="KW-0560">Oxidoreductase</keyword>
<dbReference type="PROSITE" id="PS51918">
    <property type="entry name" value="RADICAL_SAM"/>
    <property type="match status" value="1"/>
</dbReference>
<dbReference type="InterPro" id="IPR034457">
    <property type="entry name" value="Organic_radical-activating"/>
</dbReference>
<protein>
    <submittedName>
        <fullName evidence="10">Anaerobic ribonucleoside-triphosphate reductase activating protein</fullName>
    </submittedName>
</protein>
<dbReference type="CDD" id="cd01335">
    <property type="entry name" value="Radical_SAM"/>
    <property type="match status" value="1"/>
</dbReference>
<comment type="cofactor">
    <cofactor evidence="1">
        <name>[4Fe-4S] cluster</name>
        <dbReference type="ChEBI" id="CHEBI:49883"/>
    </cofactor>
</comment>
<keyword evidence="3" id="KW-0004">4Fe-4S</keyword>
<feature type="domain" description="Radical SAM core" evidence="9">
    <location>
        <begin position="16"/>
        <end position="227"/>
    </location>
</feature>
<evidence type="ECO:0000256" key="8">
    <source>
        <dbReference type="ARBA" id="ARBA00023014"/>
    </source>
</evidence>
<dbReference type="Proteomes" id="UP001466331">
    <property type="component" value="Unassembled WGS sequence"/>
</dbReference>
<dbReference type="InterPro" id="IPR007197">
    <property type="entry name" value="rSAM"/>
</dbReference>
<keyword evidence="4" id="KW-0949">S-adenosyl-L-methionine</keyword>
<dbReference type="PANTHER" id="PTHR30352:SF13">
    <property type="entry name" value="GLYCYL-RADICAL ENZYME ACTIVATING ENZYME YJJW-RELATED"/>
    <property type="match status" value="1"/>
</dbReference>
<evidence type="ECO:0000256" key="6">
    <source>
        <dbReference type="ARBA" id="ARBA00023002"/>
    </source>
</evidence>
<evidence type="ECO:0000256" key="5">
    <source>
        <dbReference type="ARBA" id="ARBA00022723"/>
    </source>
</evidence>
<sequence length="235" mass="26706">MLKKARLGIIKTSFIDYPGKISTLLFTGGCNLRCPYCHNPELIEGEPDDFLPWQEIKKHLEKRKNLIEGIAITGGEPLIKPWIEKLIIEIKQMGYPVKLDTNGTLSEKLAKVLPILDYIAMDYKTLPDMYNTKLGAQKDMTEEIKASLNLIAERNIPHEIRITTCPTIVDTETIEKIAETLPKGIKNITLAGFRPEKTLDPALSQVSPYPQEIMESWKTIFEKKGINCRIRINKT</sequence>
<dbReference type="PROSITE" id="PS01087">
    <property type="entry name" value="RADICAL_ACTIVATING"/>
    <property type="match status" value="1"/>
</dbReference>
<comment type="caution">
    <text evidence="10">The sequence shown here is derived from an EMBL/GenBank/DDBJ whole genome shotgun (WGS) entry which is preliminary data.</text>
</comment>
<evidence type="ECO:0000259" key="9">
    <source>
        <dbReference type="PROSITE" id="PS51918"/>
    </source>
</evidence>
<keyword evidence="8" id="KW-0411">Iron-sulfur</keyword>
<evidence type="ECO:0000313" key="11">
    <source>
        <dbReference type="Proteomes" id="UP001466331"/>
    </source>
</evidence>
<dbReference type="SFLD" id="SFLDS00029">
    <property type="entry name" value="Radical_SAM"/>
    <property type="match status" value="1"/>
</dbReference>
<dbReference type="SFLD" id="SFLDG01094">
    <property type="entry name" value="Uncharacterised_Radical_SAM_Su"/>
    <property type="match status" value="1"/>
</dbReference>
<dbReference type="InterPro" id="IPR013785">
    <property type="entry name" value="Aldolase_TIM"/>
</dbReference>
<keyword evidence="5" id="KW-0479">Metal-binding</keyword>
<organism evidence="10 11">
    <name type="scientific">Rarispira pelagica</name>
    <dbReference type="NCBI Taxonomy" id="3141764"/>
    <lineage>
        <taxon>Bacteria</taxon>
        <taxon>Pseudomonadati</taxon>
        <taxon>Spirochaetota</taxon>
        <taxon>Spirochaetia</taxon>
        <taxon>Winmispirales</taxon>
        <taxon>Winmispiraceae</taxon>
        <taxon>Rarispira</taxon>
    </lineage>
</organism>
<dbReference type="EMBL" id="JBCHKQ010000002">
    <property type="protein sequence ID" value="MEM5947981.1"/>
    <property type="molecule type" value="Genomic_DNA"/>
</dbReference>
<dbReference type="RefSeq" id="WP_420069427.1">
    <property type="nucleotide sequence ID" value="NZ_JBCHKQ010000002.1"/>
</dbReference>
<gene>
    <name evidence="10" type="ORF">WKV44_05450</name>
</gene>
<dbReference type="SUPFAM" id="SSF102114">
    <property type="entry name" value="Radical SAM enzymes"/>
    <property type="match status" value="1"/>
</dbReference>
<proteinExistence type="inferred from homology"/>
<evidence type="ECO:0000256" key="4">
    <source>
        <dbReference type="ARBA" id="ARBA00022691"/>
    </source>
</evidence>
<keyword evidence="11" id="KW-1185">Reference proteome</keyword>
<evidence type="ECO:0000313" key="10">
    <source>
        <dbReference type="EMBL" id="MEM5947981.1"/>
    </source>
</evidence>